<evidence type="ECO:0000256" key="1">
    <source>
        <dbReference type="ARBA" id="ARBA00010515"/>
    </source>
</evidence>
<proteinExistence type="inferred from homology"/>
<dbReference type="RefSeq" id="WP_214362893.1">
    <property type="nucleotide sequence ID" value="NZ_JAEKFT010000022.1"/>
</dbReference>
<dbReference type="PANTHER" id="PTHR48081:SF8">
    <property type="entry name" value="ALPHA_BETA HYDROLASE FOLD-3 DOMAIN-CONTAINING PROTEIN-RELATED"/>
    <property type="match status" value="1"/>
</dbReference>
<accession>A0A944DAU6</accession>
<dbReference type="SUPFAM" id="SSF53474">
    <property type="entry name" value="alpha/beta-Hydrolases"/>
    <property type="match status" value="1"/>
</dbReference>
<dbReference type="GO" id="GO:0016787">
    <property type="term" value="F:hydrolase activity"/>
    <property type="evidence" value="ECO:0007669"/>
    <property type="project" value="UniProtKB-KW"/>
</dbReference>
<dbReference type="FunFam" id="3.40.50.1820:FF:000089">
    <property type="entry name" value="Alpha/beta hydrolase"/>
    <property type="match status" value="1"/>
</dbReference>
<dbReference type="Gene3D" id="3.40.50.1820">
    <property type="entry name" value="alpha/beta hydrolase"/>
    <property type="match status" value="1"/>
</dbReference>
<dbReference type="PANTHER" id="PTHR48081">
    <property type="entry name" value="AB HYDROLASE SUPERFAMILY PROTEIN C4A8.06C"/>
    <property type="match status" value="1"/>
</dbReference>
<evidence type="ECO:0000256" key="3">
    <source>
        <dbReference type="PROSITE-ProRule" id="PRU10038"/>
    </source>
</evidence>
<sequence>MTIDIQLRNLLEHASASGVPDMADVPFPVAREIYSAILASGDLPVADVDITERRIDGPDGALTLRLYRPRTAGGKRGAVFYSHGGGFCLGRPQDYDGVCSTLCLEADCVVVQCDYRLAPEHPFPAAVDDSWAALNWLAAHAESLGADPARLIVAGDSAGANLAAVLALLARAQGGPALRQQTLIYPVVTTVPGQFESARRFGEGYTLTNRLIERISSAYVNNPRHLDDWRAGPLLAADLSALPPALLMVAGFDPLRDEGIAYADKLADAGTQVSLIDYPGLAHGFISMGGAITAARLAVSQVATAWRLAFAQGTQQETPAS</sequence>
<keyword evidence="2 5" id="KW-0378">Hydrolase</keyword>
<evidence type="ECO:0000313" key="5">
    <source>
        <dbReference type="EMBL" id="MBT0962945.1"/>
    </source>
</evidence>
<dbReference type="Pfam" id="PF07859">
    <property type="entry name" value="Abhydrolase_3"/>
    <property type="match status" value="1"/>
</dbReference>
<protein>
    <submittedName>
        <fullName evidence="5">Alpha/beta hydrolase</fullName>
    </submittedName>
</protein>
<evidence type="ECO:0000259" key="4">
    <source>
        <dbReference type="Pfam" id="PF07859"/>
    </source>
</evidence>
<dbReference type="InterPro" id="IPR050300">
    <property type="entry name" value="GDXG_lipolytic_enzyme"/>
</dbReference>
<dbReference type="AlphaFoldDB" id="A0A944DAU6"/>
<feature type="domain" description="Alpha/beta hydrolase fold-3" evidence="4">
    <location>
        <begin position="79"/>
        <end position="286"/>
    </location>
</feature>
<dbReference type="PROSITE" id="PS01174">
    <property type="entry name" value="LIPASE_GDXG_SER"/>
    <property type="match status" value="1"/>
</dbReference>
<comment type="similarity">
    <text evidence="1">Belongs to the 'GDXG' lipolytic enzyme family.</text>
</comment>
<dbReference type="Proteomes" id="UP000694660">
    <property type="component" value="Unassembled WGS sequence"/>
</dbReference>
<gene>
    <name evidence="5" type="ORF">I8J34_17315</name>
</gene>
<evidence type="ECO:0000313" key="6">
    <source>
        <dbReference type="Proteomes" id="UP000694660"/>
    </source>
</evidence>
<reference evidence="6" key="1">
    <citation type="journal article" date="2022" name="ISME J.">
        <title>Genetic and phylogenetic analysis of dissimilatory iodate-reducing bacteria identifies potential niches across the world's oceans.</title>
        <authorList>
            <person name="Reyes-Umana V."/>
            <person name="Henning Z."/>
            <person name="Lee K."/>
            <person name="Barnum T.P."/>
            <person name="Coates J.D."/>
        </authorList>
    </citation>
    <scope>NUCLEOTIDE SEQUENCE [LARGE SCALE GENOMIC DNA]</scope>
    <source>
        <strain evidence="6">IR12</strain>
    </source>
</reference>
<keyword evidence="6" id="KW-1185">Reference proteome</keyword>
<dbReference type="InterPro" id="IPR033140">
    <property type="entry name" value="Lipase_GDXG_put_SER_AS"/>
</dbReference>
<dbReference type="EMBL" id="JAEKFT010000022">
    <property type="protein sequence ID" value="MBT0962945.1"/>
    <property type="molecule type" value="Genomic_DNA"/>
</dbReference>
<feature type="active site" evidence="3">
    <location>
        <position position="157"/>
    </location>
</feature>
<name>A0A944DAU6_DENI1</name>
<comment type="caution">
    <text evidence="5">The sequence shown here is derived from an EMBL/GenBank/DDBJ whole genome shotgun (WGS) entry which is preliminary data.</text>
</comment>
<dbReference type="InterPro" id="IPR013094">
    <property type="entry name" value="AB_hydrolase_3"/>
</dbReference>
<dbReference type="InterPro" id="IPR029058">
    <property type="entry name" value="AB_hydrolase_fold"/>
</dbReference>
<evidence type="ECO:0000256" key="2">
    <source>
        <dbReference type="ARBA" id="ARBA00022801"/>
    </source>
</evidence>
<organism evidence="5 6">
    <name type="scientific">Denitromonas iodatirespirans</name>
    <dbReference type="NCBI Taxonomy" id="2795389"/>
    <lineage>
        <taxon>Bacteria</taxon>
        <taxon>Pseudomonadati</taxon>
        <taxon>Pseudomonadota</taxon>
        <taxon>Betaproteobacteria</taxon>
        <taxon>Rhodocyclales</taxon>
        <taxon>Zoogloeaceae</taxon>
        <taxon>Denitromonas</taxon>
    </lineage>
</organism>